<reference evidence="1" key="1">
    <citation type="journal article" date="2022" name="bioRxiv">
        <title>Sequencing and chromosome-scale assembly of the giantPleurodeles waltlgenome.</title>
        <authorList>
            <person name="Brown T."/>
            <person name="Elewa A."/>
            <person name="Iarovenko S."/>
            <person name="Subramanian E."/>
            <person name="Araus A.J."/>
            <person name="Petzold A."/>
            <person name="Susuki M."/>
            <person name="Suzuki K.-i.T."/>
            <person name="Hayashi T."/>
            <person name="Toyoda A."/>
            <person name="Oliveira C."/>
            <person name="Osipova E."/>
            <person name="Leigh N.D."/>
            <person name="Simon A."/>
            <person name="Yun M.H."/>
        </authorList>
    </citation>
    <scope>NUCLEOTIDE SEQUENCE</scope>
    <source>
        <strain evidence="1">20211129_DDA</strain>
        <tissue evidence="1">Liver</tissue>
    </source>
</reference>
<protein>
    <submittedName>
        <fullName evidence="1">Uncharacterized protein</fullName>
    </submittedName>
</protein>
<organism evidence="1 2">
    <name type="scientific">Pleurodeles waltl</name>
    <name type="common">Iberian ribbed newt</name>
    <dbReference type="NCBI Taxonomy" id="8319"/>
    <lineage>
        <taxon>Eukaryota</taxon>
        <taxon>Metazoa</taxon>
        <taxon>Chordata</taxon>
        <taxon>Craniata</taxon>
        <taxon>Vertebrata</taxon>
        <taxon>Euteleostomi</taxon>
        <taxon>Amphibia</taxon>
        <taxon>Batrachia</taxon>
        <taxon>Caudata</taxon>
        <taxon>Salamandroidea</taxon>
        <taxon>Salamandridae</taxon>
        <taxon>Pleurodelinae</taxon>
        <taxon>Pleurodeles</taxon>
    </lineage>
</organism>
<accession>A0AAV7Q9W4</accession>
<dbReference type="Proteomes" id="UP001066276">
    <property type="component" value="Chromosome 6"/>
</dbReference>
<evidence type="ECO:0000313" key="1">
    <source>
        <dbReference type="EMBL" id="KAJ1136196.1"/>
    </source>
</evidence>
<sequence>METLEWFPRITITPAREAEGARHAREAEKRLGRECESRSRSPLDVAFVPVVHTTFGAHDVGDSVQEQPVVLLDNSHSLQFHLRKRRGLYDILLCRKEVLIERYADNPR</sequence>
<comment type="caution">
    <text evidence="1">The sequence shown here is derived from an EMBL/GenBank/DDBJ whole genome shotgun (WGS) entry which is preliminary data.</text>
</comment>
<name>A0AAV7Q9W4_PLEWA</name>
<proteinExistence type="predicted"/>
<dbReference type="AlphaFoldDB" id="A0AAV7Q9W4"/>
<gene>
    <name evidence="1" type="ORF">NDU88_002614</name>
</gene>
<keyword evidence="2" id="KW-1185">Reference proteome</keyword>
<evidence type="ECO:0000313" key="2">
    <source>
        <dbReference type="Proteomes" id="UP001066276"/>
    </source>
</evidence>
<dbReference type="EMBL" id="JANPWB010000010">
    <property type="protein sequence ID" value="KAJ1136196.1"/>
    <property type="molecule type" value="Genomic_DNA"/>
</dbReference>